<organism evidence="1 2">
    <name type="scientific">Methylomonas denitrificans</name>
    <dbReference type="NCBI Taxonomy" id="1538553"/>
    <lineage>
        <taxon>Bacteria</taxon>
        <taxon>Pseudomonadati</taxon>
        <taxon>Pseudomonadota</taxon>
        <taxon>Gammaproteobacteria</taxon>
        <taxon>Methylococcales</taxon>
        <taxon>Methylococcaceae</taxon>
        <taxon>Methylomonas</taxon>
    </lineage>
</organism>
<reference evidence="1 2" key="1">
    <citation type="journal article" date="2015" name="Environ. Microbiol.">
        <title>Methane oxidation coupled to nitrate reduction under hypoxia by the Gammaproteobacterium Methylomonas denitrificans, sp. nov. type strain FJG1.</title>
        <authorList>
            <person name="Kits K.D."/>
            <person name="Klotz M.G."/>
            <person name="Stein L.Y."/>
        </authorList>
    </citation>
    <scope>NUCLEOTIDE SEQUENCE [LARGE SCALE GENOMIC DNA]</scope>
    <source>
        <strain evidence="1 2">FJG1</strain>
    </source>
</reference>
<dbReference type="EMBL" id="CP014476">
    <property type="protein sequence ID" value="AMK78587.1"/>
    <property type="molecule type" value="Genomic_DNA"/>
</dbReference>
<dbReference type="STRING" id="1538553.JT25_019175"/>
<dbReference type="Proteomes" id="UP000030512">
    <property type="component" value="Chromosome"/>
</dbReference>
<protein>
    <submittedName>
        <fullName evidence="1">Uncharacterized protein</fullName>
    </submittedName>
</protein>
<dbReference type="AlphaFoldDB" id="A0A126T937"/>
<gene>
    <name evidence="1" type="ORF">JT25_019175</name>
</gene>
<proteinExistence type="predicted"/>
<evidence type="ECO:0000313" key="1">
    <source>
        <dbReference type="EMBL" id="AMK78587.1"/>
    </source>
</evidence>
<accession>A0A126T937</accession>
<keyword evidence="2" id="KW-1185">Reference proteome</keyword>
<name>A0A126T937_9GAMM</name>
<dbReference type="KEGG" id="mdn:JT25_019175"/>
<sequence length="86" mass="9575">MPAAESCPITEPYRKYQRLSKHIFTQCSELSAVCPYAIQRLTGSLADDTLSAIANQTKQCKAIQSRDKGCRKNQRQWAGVLMNLAA</sequence>
<evidence type="ECO:0000313" key="2">
    <source>
        <dbReference type="Proteomes" id="UP000030512"/>
    </source>
</evidence>